<protein>
    <submittedName>
        <fullName evidence="1">Uncharacterized protein</fullName>
    </submittedName>
</protein>
<evidence type="ECO:0000313" key="2">
    <source>
        <dbReference type="Proteomes" id="UP000294824"/>
    </source>
</evidence>
<proteinExistence type="predicted"/>
<organism evidence="1 2">
    <name type="scientific">Algibacter lectus</name>
    <dbReference type="NCBI Taxonomy" id="221126"/>
    <lineage>
        <taxon>Bacteria</taxon>
        <taxon>Pseudomonadati</taxon>
        <taxon>Bacteroidota</taxon>
        <taxon>Flavobacteriia</taxon>
        <taxon>Flavobacteriales</taxon>
        <taxon>Flavobacteriaceae</taxon>
        <taxon>Algibacter</taxon>
    </lineage>
</organism>
<dbReference type="PROSITE" id="PS51257">
    <property type="entry name" value="PROKAR_LIPOPROTEIN"/>
    <property type="match status" value="1"/>
</dbReference>
<gene>
    <name evidence="1" type="ORF">DFQ06_3723</name>
</gene>
<sequence length="249" mass="28084">MRLISNLKLLIICLFISACDSDDGAELLLNNNTILSEVLSVNIYEEDAVIACAASTDYDANLVNVYFYPEAGAQSFKLYETDAFTVNGEDFSEYNFIDLETKPLFNGALRFFETTSNAAWFTVVYQVGDVIKVATPVRNKKSSQPSQWTDEVLINQQQSGMPIFSWDVLSEENNAIFFEVLTTESSDLISGTYTYNNQFQYYKLDNVVLNITPDTPPNLISGNNYIFTVMDVSLDNWVNQVIMTPFTVE</sequence>
<dbReference type="RefSeq" id="WP_133969204.1">
    <property type="nucleotide sequence ID" value="NZ_SORL01000013.1"/>
</dbReference>
<dbReference type="Proteomes" id="UP000294824">
    <property type="component" value="Unassembled WGS sequence"/>
</dbReference>
<evidence type="ECO:0000313" key="1">
    <source>
        <dbReference type="EMBL" id="TDY60107.1"/>
    </source>
</evidence>
<comment type="caution">
    <text evidence="1">The sequence shown here is derived from an EMBL/GenBank/DDBJ whole genome shotgun (WGS) entry which is preliminary data.</text>
</comment>
<dbReference type="EMBL" id="SORL01000013">
    <property type="protein sequence ID" value="TDY60107.1"/>
    <property type="molecule type" value="Genomic_DNA"/>
</dbReference>
<dbReference type="AlphaFoldDB" id="A0A4R8M7X1"/>
<keyword evidence="2" id="KW-1185">Reference proteome</keyword>
<reference evidence="1 2" key="1">
    <citation type="submission" date="2019-03" db="EMBL/GenBank/DDBJ databases">
        <title>Genomic Encyclopedia of Type Strains, Phase III (KMG-III): the genomes of soil and plant-associated and newly described type strains.</title>
        <authorList>
            <person name="Whitman W."/>
        </authorList>
    </citation>
    <scope>NUCLEOTIDE SEQUENCE [LARGE SCALE GENOMIC DNA]</scope>
    <source>
        <strain evidence="1 2">CECT 8301</strain>
    </source>
</reference>
<accession>A0A4R8M7X1</accession>
<name>A0A4R8M7X1_9FLAO</name>